<evidence type="ECO:0000313" key="4">
    <source>
        <dbReference type="Proteomes" id="UP000433382"/>
    </source>
</evidence>
<evidence type="ECO:0000313" key="2">
    <source>
        <dbReference type="EMBL" id="KAB3567445.1"/>
    </source>
</evidence>
<name>A0A415QBZ8_PHOVU</name>
<dbReference type="EMBL" id="WCZM01000023">
    <property type="protein sequence ID" value="KAB3567445.1"/>
    <property type="molecule type" value="Genomic_DNA"/>
</dbReference>
<protein>
    <submittedName>
        <fullName evidence="3">DUF1351 domain-containing protein</fullName>
    </submittedName>
</protein>
<dbReference type="InterPro" id="IPR009785">
    <property type="entry name" value="Prophage_Lj928_Orf309"/>
</dbReference>
<dbReference type="EMBL" id="JAJCQG010000075">
    <property type="protein sequence ID" value="MCB7282947.1"/>
    <property type="molecule type" value="Genomic_DNA"/>
</dbReference>
<accession>A0A415QBZ8</accession>
<gene>
    <name evidence="2" type="ORF">GAY01_15165</name>
    <name evidence="3" type="ORF">LI282_18145</name>
</gene>
<reference evidence="3" key="2">
    <citation type="submission" date="2021-10" db="EMBL/GenBank/DDBJ databases">
        <title>Collection of gut derived symbiotic bacterial strains cultured from healthy donors.</title>
        <authorList>
            <person name="Lin H."/>
            <person name="Littmann E."/>
            <person name="Kohout C."/>
            <person name="Pamer E.G."/>
        </authorList>
    </citation>
    <scope>NUCLEOTIDE SEQUENCE</scope>
    <source>
        <strain evidence="3">DFI.1.167</strain>
    </source>
</reference>
<dbReference type="Proteomes" id="UP001199363">
    <property type="component" value="Unassembled WGS sequence"/>
</dbReference>
<sequence>MNTQIAIQESDLELIVSEKTLGSLTTNAKQIRDMVKAALPMYDISNYNDENIDQAKKDKAALNKAAKALNAKRLEIEKEFMKPFREFKDVVTETVKLIGECSAKIDTVVKQNEQQYKDRKKATIKTYFDGLNVNLVDFNKVFKSEWLNKSASMKSVCNEIDSIFSKVENELSTLKGFGEDFDVLRTYYMDTLNIASTIQYANRLKEQRERAKAAEEARIKAEQEKKAAEEAQMKEEAERAKQNSVNPFARASQLVTNEPPSFVEQTKAQEPELLTRAFTVTTTRENIIALGDFMNDNNIDFDKIELADTLCNTDLNSIVRMLEYSANLIDKTSTKPCEADKARQFRNMIKKIQKKIEQ</sequence>
<keyword evidence="1" id="KW-0175">Coiled coil</keyword>
<dbReference type="Proteomes" id="UP000433382">
    <property type="component" value="Unassembled WGS sequence"/>
</dbReference>
<dbReference type="Pfam" id="PF07083">
    <property type="entry name" value="DUF1351"/>
    <property type="match status" value="1"/>
</dbReference>
<comment type="caution">
    <text evidence="3">The sequence shown here is derived from an EMBL/GenBank/DDBJ whole genome shotgun (WGS) entry which is preliminary data.</text>
</comment>
<proteinExistence type="predicted"/>
<feature type="coiled-coil region" evidence="1">
    <location>
        <begin position="197"/>
        <end position="243"/>
    </location>
</feature>
<reference evidence="2 4" key="1">
    <citation type="journal article" date="2019" name="Nat. Med.">
        <title>A library of human gut bacterial isolates paired with longitudinal multiomics data enables mechanistic microbiome research.</title>
        <authorList>
            <person name="Poyet M."/>
            <person name="Groussin M."/>
            <person name="Gibbons S.M."/>
            <person name="Avila-Pacheco J."/>
            <person name="Jiang X."/>
            <person name="Kearney S.M."/>
            <person name="Perrotta A.R."/>
            <person name="Berdy B."/>
            <person name="Zhao S."/>
            <person name="Lieberman T.D."/>
            <person name="Swanson P.K."/>
            <person name="Smith M."/>
            <person name="Roesemann S."/>
            <person name="Alexander J.E."/>
            <person name="Rich S.A."/>
            <person name="Livny J."/>
            <person name="Vlamakis H."/>
            <person name="Clish C."/>
            <person name="Bullock K."/>
            <person name="Deik A."/>
            <person name="Scott J."/>
            <person name="Pierce K.A."/>
            <person name="Xavier R.J."/>
            <person name="Alm E.J."/>
        </authorList>
    </citation>
    <scope>NUCLEOTIDE SEQUENCE [LARGE SCALE GENOMIC DNA]</scope>
    <source>
        <strain evidence="2 4">BIOML-A73</strain>
    </source>
</reference>
<evidence type="ECO:0000256" key="1">
    <source>
        <dbReference type="SAM" id="Coils"/>
    </source>
</evidence>
<evidence type="ECO:0000313" key="5">
    <source>
        <dbReference type="Proteomes" id="UP001199363"/>
    </source>
</evidence>
<evidence type="ECO:0000313" key="3">
    <source>
        <dbReference type="EMBL" id="MCB7282947.1"/>
    </source>
</evidence>
<dbReference type="AlphaFoldDB" id="A0A415QBZ8"/>
<organism evidence="3 5">
    <name type="scientific">Phocaeicola vulgatus</name>
    <name type="common">Bacteroides vulgatus</name>
    <dbReference type="NCBI Taxonomy" id="821"/>
    <lineage>
        <taxon>Bacteria</taxon>
        <taxon>Pseudomonadati</taxon>
        <taxon>Bacteroidota</taxon>
        <taxon>Bacteroidia</taxon>
        <taxon>Bacteroidales</taxon>
        <taxon>Bacteroidaceae</taxon>
        <taxon>Phocaeicola</taxon>
    </lineage>
</organism>
<dbReference type="RefSeq" id="WP_005852315.1">
    <property type="nucleotide sequence ID" value="NZ_CAXSOO010000026.1"/>
</dbReference>
<feature type="coiled-coil region" evidence="1">
    <location>
        <begin position="52"/>
        <end position="79"/>
    </location>
</feature>